<gene>
    <name evidence="13" type="ORF">D9756_006751</name>
</gene>
<dbReference type="InterPro" id="IPR008509">
    <property type="entry name" value="MOT2/MFSD5"/>
</dbReference>
<evidence type="ECO:0000256" key="8">
    <source>
        <dbReference type="ARBA" id="ARBA00023065"/>
    </source>
</evidence>
<dbReference type="AlphaFoldDB" id="A0A8H5G2E9"/>
<evidence type="ECO:0000256" key="10">
    <source>
        <dbReference type="ARBA" id="ARBA00030646"/>
    </source>
</evidence>
<evidence type="ECO:0000256" key="4">
    <source>
        <dbReference type="ARBA" id="ARBA00022448"/>
    </source>
</evidence>
<keyword evidence="6 12" id="KW-0812">Transmembrane</keyword>
<organism evidence="13 14">
    <name type="scientific">Leucocoprinus leucothites</name>
    <dbReference type="NCBI Taxonomy" id="201217"/>
    <lineage>
        <taxon>Eukaryota</taxon>
        <taxon>Fungi</taxon>
        <taxon>Dikarya</taxon>
        <taxon>Basidiomycota</taxon>
        <taxon>Agaricomycotina</taxon>
        <taxon>Agaricomycetes</taxon>
        <taxon>Agaricomycetidae</taxon>
        <taxon>Agaricales</taxon>
        <taxon>Agaricineae</taxon>
        <taxon>Agaricaceae</taxon>
        <taxon>Leucocoprinus</taxon>
    </lineage>
</organism>
<feature type="transmembrane region" description="Helical" evidence="12">
    <location>
        <begin position="438"/>
        <end position="455"/>
    </location>
</feature>
<dbReference type="OrthoDB" id="263957at2759"/>
<accession>A0A8H5G2E9</accession>
<proteinExistence type="predicted"/>
<keyword evidence="7 12" id="KW-1133">Transmembrane helix</keyword>
<evidence type="ECO:0000256" key="2">
    <source>
        <dbReference type="ARBA" id="ARBA00004651"/>
    </source>
</evidence>
<feature type="transmembrane region" description="Helical" evidence="12">
    <location>
        <begin position="190"/>
        <end position="212"/>
    </location>
</feature>
<evidence type="ECO:0000256" key="5">
    <source>
        <dbReference type="ARBA" id="ARBA00022475"/>
    </source>
</evidence>
<keyword evidence="8" id="KW-0406">Ion transport</keyword>
<evidence type="ECO:0000256" key="9">
    <source>
        <dbReference type="ARBA" id="ARBA00023136"/>
    </source>
</evidence>
<feature type="transmembrane region" description="Helical" evidence="12">
    <location>
        <begin position="337"/>
        <end position="359"/>
    </location>
</feature>
<dbReference type="GO" id="GO:0005886">
    <property type="term" value="C:plasma membrane"/>
    <property type="evidence" value="ECO:0007669"/>
    <property type="project" value="UniProtKB-SubCell"/>
</dbReference>
<feature type="transmembrane region" description="Helical" evidence="12">
    <location>
        <begin position="159"/>
        <end position="178"/>
    </location>
</feature>
<dbReference type="InterPro" id="IPR036259">
    <property type="entry name" value="MFS_trans_sf"/>
</dbReference>
<dbReference type="Pfam" id="PF05631">
    <property type="entry name" value="MFS_5"/>
    <property type="match status" value="1"/>
</dbReference>
<feature type="transmembrane region" description="Helical" evidence="12">
    <location>
        <begin position="498"/>
        <end position="519"/>
    </location>
</feature>
<feature type="transmembrane region" description="Helical" evidence="12">
    <location>
        <begin position="128"/>
        <end position="147"/>
    </location>
</feature>
<evidence type="ECO:0000256" key="12">
    <source>
        <dbReference type="SAM" id="Phobius"/>
    </source>
</evidence>
<reference evidence="13 14" key="1">
    <citation type="journal article" date="2020" name="ISME J.">
        <title>Uncovering the hidden diversity of litter-decomposition mechanisms in mushroom-forming fungi.</title>
        <authorList>
            <person name="Floudas D."/>
            <person name="Bentzer J."/>
            <person name="Ahren D."/>
            <person name="Johansson T."/>
            <person name="Persson P."/>
            <person name="Tunlid A."/>
        </authorList>
    </citation>
    <scope>NUCLEOTIDE SEQUENCE [LARGE SCALE GENOMIC DNA]</scope>
    <source>
        <strain evidence="13 14">CBS 146.42</strain>
    </source>
</reference>
<keyword evidence="14" id="KW-1185">Reference proteome</keyword>
<feature type="transmembrane region" description="Helical" evidence="12">
    <location>
        <begin position="371"/>
        <end position="393"/>
    </location>
</feature>
<dbReference type="EMBL" id="JAACJO010000006">
    <property type="protein sequence ID" value="KAF5357089.1"/>
    <property type="molecule type" value="Genomic_DNA"/>
</dbReference>
<sequence>MGPKKVTDCIHPADARGALFDQHHTLTHNSRNFRPPYPNFQSTLTLLSFSNKKPMILVRLYHTLTLNTFYEAWLGILTVVCLLLLLAERYVSKKEKSLQVKESADDRIESQRSPGIPGALKALAKKYLVVYAIVMGADWLQGPYVYSLYRQQYDFPERLVALLFVTGFLSAGMAAPLVGVWADQHGRRKLCLAFCVTYTLACILILVPSLPILLVGRLLGGVSTSILFSAFESWLISSASSSGLSSGDLSTIMGRATLVNGFVAAAAGVFSNKLVETTGNFASPFVASGLLLVLGFFVISASWIENYGGGGGSATTDLWQVKRMGQAWRIVRDDPMLFILGLTQTCFEGSMYLFVFIWVPSLQEVTRYGSVLPFGYIFSSFMVSMMSGSLLYTMIVTYSKIKDVESSLTTHAKLSSIVCAVSALSLACSISTRSEEVRFWAFCAFEACVGMYYPVQGMLRGTLISNEHRATLSSLFRVPLNVFVVFSLLTGVSSARQAVLTGSAIMLAFSSLMTGAVIVDQSDAVAQGAVGNGHRLGP</sequence>
<dbReference type="CDD" id="cd17487">
    <property type="entry name" value="MFS_MFSD5_like"/>
    <property type="match status" value="1"/>
</dbReference>
<feature type="transmembrane region" description="Helical" evidence="12">
    <location>
        <begin position="414"/>
        <end position="432"/>
    </location>
</feature>
<dbReference type="PANTHER" id="PTHR23516">
    <property type="entry name" value="SAM (S-ADENOSYL METHIONINE) TRANSPORTER"/>
    <property type="match status" value="1"/>
</dbReference>
<evidence type="ECO:0000313" key="14">
    <source>
        <dbReference type="Proteomes" id="UP000559027"/>
    </source>
</evidence>
<comment type="caution">
    <text evidence="13">The sequence shown here is derived from an EMBL/GenBank/DDBJ whole genome shotgun (WGS) entry which is preliminary data.</text>
</comment>
<dbReference type="GO" id="GO:0006811">
    <property type="term" value="P:monoatomic ion transport"/>
    <property type="evidence" value="ECO:0007669"/>
    <property type="project" value="UniProtKB-KW"/>
</dbReference>
<dbReference type="PANTHER" id="PTHR23516:SF1">
    <property type="entry name" value="MOLYBDATE-ANION TRANSPORTER"/>
    <property type="match status" value="1"/>
</dbReference>
<evidence type="ECO:0000256" key="11">
    <source>
        <dbReference type="ARBA" id="ARBA00032555"/>
    </source>
</evidence>
<comment type="function">
    <text evidence="1">Mediates high-affinity intracellular uptake of the rare oligo-element molybdenum.</text>
</comment>
<keyword evidence="5" id="KW-1003">Cell membrane</keyword>
<keyword evidence="9 12" id="KW-0472">Membrane</keyword>
<evidence type="ECO:0000256" key="1">
    <source>
        <dbReference type="ARBA" id="ARBA00003019"/>
    </source>
</evidence>
<keyword evidence="4" id="KW-0813">Transport</keyword>
<comment type="subcellular location">
    <subcellularLocation>
        <location evidence="2">Cell membrane</location>
        <topology evidence="2">Multi-pass membrane protein</topology>
    </subcellularLocation>
</comment>
<evidence type="ECO:0000256" key="6">
    <source>
        <dbReference type="ARBA" id="ARBA00022692"/>
    </source>
</evidence>
<feature type="transmembrane region" description="Helical" evidence="12">
    <location>
        <begin position="475"/>
        <end position="492"/>
    </location>
</feature>
<feature type="transmembrane region" description="Helical" evidence="12">
    <location>
        <begin position="257"/>
        <end position="275"/>
    </location>
</feature>
<evidence type="ECO:0000256" key="3">
    <source>
        <dbReference type="ARBA" id="ARBA00021242"/>
    </source>
</evidence>
<evidence type="ECO:0000313" key="13">
    <source>
        <dbReference type="EMBL" id="KAF5357089.1"/>
    </source>
</evidence>
<protein>
    <recommendedName>
        <fullName evidence="3">Molybdate-anion transporter</fullName>
    </recommendedName>
    <alternativeName>
        <fullName evidence="10">Major facilitator superfamily domain-containing protein 5</fullName>
    </alternativeName>
    <alternativeName>
        <fullName evidence="11">Molybdate transporter 2 homolog</fullName>
    </alternativeName>
</protein>
<dbReference type="GO" id="GO:0015098">
    <property type="term" value="F:molybdate ion transmembrane transporter activity"/>
    <property type="evidence" value="ECO:0007669"/>
    <property type="project" value="InterPro"/>
</dbReference>
<name>A0A8H5G2E9_9AGAR</name>
<dbReference type="Gene3D" id="1.20.1250.20">
    <property type="entry name" value="MFS general substrate transporter like domains"/>
    <property type="match status" value="1"/>
</dbReference>
<dbReference type="Proteomes" id="UP000559027">
    <property type="component" value="Unassembled WGS sequence"/>
</dbReference>
<feature type="transmembrane region" description="Helical" evidence="12">
    <location>
        <begin position="281"/>
        <end position="304"/>
    </location>
</feature>
<dbReference type="SUPFAM" id="SSF103473">
    <property type="entry name" value="MFS general substrate transporter"/>
    <property type="match status" value="1"/>
</dbReference>
<evidence type="ECO:0000256" key="7">
    <source>
        <dbReference type="ARBA" id="ARBA00022989"/>
    </source>
</evidence>
<feature type="transmembrane region" description="Helical" evidence="12">
    <location>
        <begin position="72"/>
        <end position="91"/>
    </location>
</feature>